<keyword evidence="3" id="KW-0963">Cytoplasm</keyword>
<dbReference type="HAMAP" id="MF_00019">
    <property type="entry name" value="PlsX"/>
    <property type="match status" value="1"/>
</dbReference>
<feature type="non-terminal residue" evidence="11">
    <location>
        <position position="211"/>
    </location>
</feature>
<evidence type="ECO:0000256" key="6">
    <source>
        <dbReference type="ARBA" id="ARBA00023098"/>
    </source>
</evidence>
<reference evidence="11 12" key="1">
    <citation type="submission" date="2018-07" db="EMBL/GenBank/DDBJ databases">
        <title>Mechanisms of high-level aminoglycoside resistance among Gram-negative pathogens in Brazil.</title>
        <authorList>
            <person name="Ballaben A.S."/>
            <person name="Darini A.L.C."/>
            <person name="Doi Y."/>
        </authorList>
    </citation>
    <scope>NUCLEOTIDE SEQUENCE [LARGE SCALE GENOMIC DNA]</scope>
    <source>
        <strain evidence="11 12">B2-305</strain>
    </source>
</reference>
<evidence type="ECO:0000256" key="9">
    <source>
        <dbReference type="ARBA" id="ARBA00024069"/>
    </source>
</evidence>
<dbReference type="AlphaFoldDB" id="A0A367M9D0"/>
<keyword evidence="8" id="KW-1208">Phospholipid metabolism</keyword>
<comment type="subcellular location">
    <subcellularLocation>
        <location evidence="2">Cytoplasm</location>
    </subcellularLocation>
</comment>
<evidence type="ECO:0000313" key="11">
    <source>
        <dbReference type="EMBL" id="RCI73988.1"/>
    </source>
</evidence>
<dbReference type="PANTHER" id="PTHR30100">
    <property type="entry name" value="FATTY ACID/PHOSPHOLIPID SYNTHESIS PROTEIN PLSX"/>
    <property type="match status" value="1"/>
</dbReference>
<comment type="caution">
    <text evidence="11">The sequence shown here is derived from an EMBL/GenBank/DDBJ whole genome shotgun (WGS) entry which is preliminary data.</text>
</comment>
<comment type="catalytic activity">
    <reaction evidence="1">
        <text>a fatty acyl-[ACP] + phosphate = an acyl phosphate + holo-[ACP]</text>
        <dbReference type="Rhea" id="RHEA:42292"/>
        <dbReference type="Rhea" id="RHEA-COMP:9685"/>
        <dbReference type="Rhea" id="RHEA-COMP:14125"/>
        <dbReference type="ChEBI" id="CHEBI:43474"/>
        <dbReference type="ChEBI" id="CHEBI:59918"/>
        <dbReference type="ChEBI" id="CHEBI:64479"/>
        <dbReference type="ChEBI" id="CHEBI:138651"/>
        <dbReference type="EC" id="2.3.1.274"/>
    </reaction>
</comment>
<evidence type="ECO:0000256" key="8">
    <source>
        <dbReference type="ARBA" id="ARBA00023264"/>
    </source>
</evidence>
<protein>
    <recommendedName>
        <fullName evidence="9">phosphate acyltransferase</fullName>
        <ecNumber evidence="9">2.3.1.274</ecNumber>
    </recommendedName>
</protein>
<evidence type="ECO:0000256" key="1">
    <source>
        <dbReference type="ARBA" id="ARBA00001232"/>
    </source>
</evidence>
<dbReference type="GO" id="GO:0005737">
    <property type="term" value="C:cytoplasm"/>
    <property type="evidence" value="ECO:0007669"/>
    <property type="project" value="UniProtKB-SubCell"/>
</dbReference>
<dbReference type="GO" id="GO:0043811">
    <property type="term" value="F:phosphate:acyl-[acyl carrier protein] acyltransferase activity"/>
    <property type="evidence" value="ECO:0007669"/>
    <property type="project" value="UniProtKB-EC"/>
</dbReference>
<evidence type="ECO:0000256" key="7">
    <source>
        <dbReference type="ARBA" id="ARBA00023209"/>
    </source>
</evidence>
<dbReference type="EC" id="2.3.1.274" evidence="9"/>
<dbReference type="Gene3D" id="3.40.718.10">
    <property type="entry name" value="Isopropylmalate Dehydrogenase"/>
    <property type="match status" value="1"/>
</dbReference>
<keyword evidence="11" id="KW-0012">Acyltransferase</keyword>
<dbReference type="InterPro" id="IPR003664">
    <property type="entry name" value="FA_synthesis"/>
</dbReference>
<evidence type="ECO:0000256" key="3">
    <source>
        <dbReference type="ARBA" id="ARBA00022490"/>
    </source>
</evidence>
<sequence length="211" mass="22187">MGGDFGPHCVVPASIAFLAENSSSQLILVGQPALLEELLSRYPSLDRQRLRVHAASEVIGSDERPSQALRGKPDASMRVALELVRDGPAHACVSAGNTGALMALSRHLLKTLPGIDRPAMVTAVPTEKGHCHLLDLGANVDCSAEHLYQFAVMGAVAAEALGCVSPRVALLNVGTEEIKGNQQVKLAASLLQKAQGLNFSGYIEGDGLYRG</sequence>
<proteinExistence type="inferred from homology"/>
<dbReference type="GO" id="GO:0006633">
    <property type="term" value="P:fatty acid biosynthetic process"/>
    <property type="evidence" value="ECO:0007669"/>
    <property type="project" value="InterPro"/>
</dbReference>
<organism evidence="11 12">
    <name type="scientific">Pseudomonas aeruginosa</name>
    <dbReference type="NCBI Taxonomy" id="287"/>
    <lineage>
        <taxon>Bacteria</taxon>
        <taxon>Pseudomonadati</taxon>
        <taxon>Pseudomonadota</taxon>
        <taxon>Gammaproteobacteria</taxon>
        <taxon>Pseudomonadales</taxon>
        <taxon>Pseudomonadaceae</taxon>
        <taxon>Pseudomonas</taxon>
    </lineage>
</organism>
<evidence type="ECO:0000256" key="2">
    <source>
        <dbReference type="ARBA" id="ARBA00004496"/>
    </source>
</evidence>
<keyword evidence="4" id="KW-0444">Lipid biosynthesis</keyword>
<evidence type="ECO:0000256" key="4">
    <source>
        <dbReference type="ARBA" id="ARBA00022516"/>
    </source>
</evidence>
<comment type="subunit">
    <text evidence="10">Homodimer. Probably interacts with PlsY.</text>
</comment>
<accession>A0A367M9D0</accession>
<keyword evidence="7" id="KW-0594">Phospholipid biosynthesis</keyword>
<evidence type="ECO:0000256" key="10">
    <source>
        <dbReference type="ARBA" id="ARBA00046608"/>
    </source>
</evidence>
<gene>
    <name evidence="11" type="ORF">DT376_15410</name>
</gene>
<name>A0A367M9D0_PSEAI</name>
<keyword evidence="5 11" id="KW-0808">Transferase</keyword>
<dbReference type="SUPFAM" id="SSF53659">
    <property type="entry name" value="Isocitrate/Isopropylmalate dehydrogenase-like"/>
    <property type="match status" value="1"/>
</dbReference>
<dbReference type="InterPro" id="IPR012281">
    <property type="entry name" value="Phospholipid_synth_PlsX-like"/>
</dbReference>
<dbReference type="GO" id="GO:0008654">
    <property type="term" value="P:phospholipid biosynthetic process"/>
    <property type="evidence" value="ECO:0007669"/>
    <property type="project" value="UniProtKB-KW"/>
</dbReference>
<dbReference type="EMBL" id="QORE01000475">
    <property type="protein sequence ID" value="RCI73988.1"/>
    <property type="molecule type" value="Genomic_DNA"/>
</dbReference>
<evidence type="ECO:0000256" key="5">
    <source>
        <dbReference type="ARBA" id="ARBA00022679"/>
    </source>
</evidence>
<keyword evidence="6" id="KW-0443">Lipid metabolism</keyword>
<evidence type="ECO:0000313" key="12">
    <source>
        <dbReference type="Proteomes" id="UP000253594"/>
    </source>
</evidence>
<dbReference type="PANTHER" id="PTHR30100:SF1">
    <property type="entry name" value="PHOSPHATE ACYLTRANSFERASE"/>
    <property type="match status" value="1"/>
</dbReference>
<dbReference type="Pfam" id="PF02504">
    <property type="entry name" value="FA_synthesis"/>
    <property type="match status" value="1"/>
</dbReference>
<dbReference type="Proteomes" id="UP000253594">
    <property type="component" value="Unassembled WGS sequence"/>
</dbReference>